<comment type="caution">
    <text evidence="1">The sequence shown here is derived from an EMBL/GenBank/DDBJ whole genome shotgun (WGS) entry which is preliminary data.</text>
</comment>
<sequence length="88" mass="9899">MGPSHCIPAPGKDNFQFSRKLLLETISPFLGPLNRSIIELFNLTLINGNPFSVIMRWSCLLPPETCAELSTRMGYLLVAHNLVTLWKN</sequence>
<proteinExistence type="predicted"/>
<organism evidence="1 2">
    <name type="scientific">Plakobranchus ocellatus</name>
    <dbReference type="NCBI Taxonomy" id="259542"/>
    <lineage>
        <taxon>Eukaryota</taxon>
        <taxon>Metazoa</taxon>
        <taxon>Spiralia</taxon>
        <taxon>Lophotrochozoa</taxon>
        <taxon>Mollusca</taxon>
        <taxon>Gastropoda</taxon>
        <taxon>Heterobranchia</taxon>
        <taxon>Euthyneura</taxon>
        <taxon>Panpulmonata</taxon>
        <taxon>Sacoglossa</taxon>
        <taxon>Placobranchoidea</taxon>
        <taxon>Plakobranchidae</taxon>
        <taxon>Plakobranchus</taxon>
    </lineage>
</organism>
<evidence type="ECO:0000313" key="2">
    <source>
        <dbReference type="Proteomes" id="UP000735302"/>
    </source>
</evidence>
<reference evidence="1 2" key="1">
    <citation type="journal article" date="2021" name="Elife">
        <title>Chloroplast acquisition without the gene transfer in kleptoplastic sea slugs, Plakobranchus ocellatus.</title>
        <authorList>
            <person name="Maeda T."/>
            <person name="Takahashi S."/>
            <person name="Yoshida T."/>
            <person name="Shimamura S."/>
            <person name="Takaki Y."/>
            <person name="Nagai Y."/>
            <person name="Toyoda A."/>
            <person name="Suzuki Y."/>
            <person name="Arimoto A."/>
            <person name="Ishii H."/>
            <person name="Satoh N."/>
            <person name="Nishiyama T."/>
            <person name="Hasebe M."/>
            <person name="Maruyama T."/>
            <person name="Minagawa J."/>
            <person name="Obokata J."/>
            <person name="Shigenobu S."/>
        </authorList>
    </citation>
    <scope>NUCLEOTIDE SEQUENCE [LARGE SCALE GENOMIC DNA]</scope>
</reference>
<dbReference type="AlphaFoldDB" id="A0AAV4BTA5"/>
<accession>A0AAV4BTA5</accession>
<dbReference type="EMBL" id="BLXT01005342">
    <property type="protein sequence ID" value="GFO22232.1"/>
    <property type="molecule type" value="Genomic_DNA"/>
</dbReference>
<evidence type="ECO:0000313" key="1">
    <source>
        <dbReference type="EMBL" id="GFO22232.1"/>
    </source>
</evidence>
<dbReference type="Proteomes" id="UP000735302">
    <property type="component" value="Unassembled WGS sequence"/>
</dbReference>
<name>A0AAV4BTA5_9GAST</name>
<gene>
    <name evidence="1" type="ORF">PoB_004873700</name>
</gene>
<keyword evidence="2" id="KW-1185">Reference proteome</keyword>
<protein>
    <submittedName>
        <fullName evidence="1">Uncharacterized protein</fullName>
    </submittedName>
</protein>